<accession>A0A1Y1WTI5</accession>
<keyword evidence="1" id="KW-1133">Transmembrane helix</keyword>
<dbReference type="AlphaFoldDB" id="A0A1Y1WTI5"/>
<sequence>MEVILLGKSGVIRGVKEGTNSFLTFIDLLLVLIFGLLKVEELVVDNEDDLLD</sequence>
<keyword evidence="1" id="KW-0812">Transmembrane</keyword>
<reference evidence="2 3" key="2">
    <citation type="submission" date="2016-08" db="EMBL/GenBank/DDBJ databases">
        <title>Pervasive Adenine N6-methylation of Active Genes in Fungi.</title>
        <authorList>
            <consortium name="DOE Joint Genome Institute"/>
            <person name="Mondo S.J."/>
            <person name="Dannebaum R.O."/>
            <person name="Kuo R.C."/>
            <person name="Labutti K."/>
            <person name="Haridas S."/>
            <person name="Kuo A."/>
            <person name="Salamov A."/>
            <person name="Ahrendt S.R."/>
            <person name="Lipzen A."/>
            <person name="Sullivan W."/>
            <person name="Andreopoulos W.B."/>
            <person name="Clum A."/>
            <person name="Lindquist E."/>
            <person name="Daum C."/>
            <person name="Ramamoorthy G.K."/>
            <person name="Gryganskyi A."/>
            <person name="Culley D."/>
            <person name="Magnuson J.K."/>
            <person name="James T.Y."/>
            <person name="O'Malley M.A."/>
            <person name="Stajich J.E."/>
            <person name="Spatafora J.W."/>
            <person name="Visel A."/>
            <person name="Grigoriev I.V."/>
        </authorList>
    </citation>
    <scope>NUCLEOTIDE SEQUENCE [LARGE SCALE GENOMIC DNA]</scope>
    <source>
        <strain evidence="2 3">S4</strain>
    </source>
</reference>
<dbReference type="EMBL" id="MCFG01000275">
    <property type="protein sequence ID" value="ORX76860.1"/>
    <property type="molecule type" value="Genomic_DNA"/>
</dbReference>
<evidence type="ECO:0000313" key="3">
    <source>
        <dbReference type="Proteomes" id="UP000193944"/>
    </source>
</evidence>
<name>A0A1Y1WTI5_9FUNG</name>
<evidence type="ECO:0000313" key="2">
    <source>
        <dbReference type="EMBL" id="ORX76860.1"/>
    </source>
</evidence>
<feature type="transmembrane region" description="Helical" evidence="1">
    <location>
        <begin position="21"/>
        <end position="39"/>
    </location>
</feature>
<keyword evidence="1" id="KW-0472">Membrane</keyword>
<evidence type="ECO:0000256" key="1">
    <source>
        <dbReference type="SAM" id="Phobius"/>
    </source>
</evidence>
<proteinExistence type="predicted"/>
<feature type="non-terminal residue" evidence="2">
    <location>
        <position position="52"/>
    </location>
</feature>
<dbReference type="Proteomes" id="UP000193944">
    <property type="component" value="Unassembled WGS sequence"/>
</dbReference>
<keyword evidence="3" id="KW-1185">Reference proteome</keyword>
<feature type="non-terminal residue" evidence="2">
    <location>
        <position position="1"/>
    </location>
</feature>
<gene>
    <name evidence="2" type="ORF">BCR32DRAFT_329168</name>
</gene>
<comment type="caution">
    <text evidence="2">The sequence shown here is derived from an EMBL/GenBank/DDBJ whole genome shotgun (WGS) entry which is preliminary data.</text>
</comment>
<protein>
    <submittedName>
        <fullName evidence="2">Uncharacterized protein</fullName>
    </submittedName>
</protein>
<reference evidence="2 3" key="1">
    <citation type="submission" date="2016-08" db="EMBL/GenBank/DDBJ databases">
        <title>A Parts List for Fungal Cellulosomes Revealed by Comparative Genomics.</title>
        <authorList>
            <consortium name="DOE Joint Genome Institute"/>
            <person name="Haitjema C.H."/>
            <person name="Gilmore S.P."/>
            <person name="Henske J.K."/>
            <person name="Solomon K.V."/>
            <person name="De Groot R."/>
            <person name="Kuo A."/>
            <person name="Mondo S.J."/>
            <person name="Salamov A.A."/>
            <person name="Labutti K."/>
            <person name="Zhao Z."/>
            <person name="Chiniquy J."/>
            <person name="Barry K."/>
            <person name="Brewer H.M."/>
            <person name="Purvine S.O."/>
            <person name="Wright A.T."/>
            <person name="Boxma B."/>
            <person name="Van Alen T."/>
            <person name="Hackstein J.H."/>
            <person name="Baker S.E."/>
            <person name="Grigoriev I.V."/>
            <person name="O'Malley M.A."/>
        </authorList>
    </citation>
    <scope>NUCLEOTIDE SEQUENCE [LARGE SCALE GENOMIC DNA]</scope>
    <source>
        <strain evidence="2 3">S4</strain>
    </source>
</reference>
<organism evidence="2 3">
    <name type="scientific">Anaeromyces robustus</name>
    <dbReference type="NCBI Taxonomy" id="1754192"/>
    <lineage>
        <taxon>Eukaryota</taxon>
        <taxon>Fungi</taxon>
        <taxon>Fungi incertae sedis</taxon>
        <taxon>Chytridiomycota</taxon>
        <taxon>Chytridiomycota incertae sedis</taxon>
        <taxon>Neocallimastigomycetes</taxon>
        <taxon>Neocallimastigales</taxon>
        <taxon>Neocallimastigaceae</taxon>
        <taxon>Anaeromyces</taxon>
    </lineage>
</organism>